<dbReference type="GO" id="GO:0005737">
    <property type="term" value="C:cytoplasm"/>
    <property type="evidence" value="ECO:0007669"/>
    <property type="project" value="TreeGrafter"/>
</dbReference>
<dbReference type="InterPro" id="IPR000626">
    <property type="entry name" value="Ubiquitin-like_dom"/>
</dbReference>
<evidence type="ECO:0000256" key="3">
    <source>
        <dbReference type="ARBA" id="ARBA00022679"/>
    </source>
</evidence>
<dbReference type="SMART" id="SM00213">
    <property type="entry name" value="UBQ"/>
    <property type="match status" value="1"/>
</dbReference>
<dbReference type="GO" id="GO:0016779">
    <property type="term" value="F:nucleotidyltransferase activity"/>
    <property type="evidence" value="ECO:0007669"/>
    <property type="project" value="UniProtKB-KW"/>
</dbReference>
<evidence type="ECO:0000259" key="13">
    <source>
        <dbReference type="PROSITE" id="PS51059"/>
    </source>
</evidence>
<comment type="caution">
    <text evidence="16">The sequence shown here is derived from an EMBL/GenBank/DDBJ whole genome shotgun (WGS) entry which is preliminary data.</text>
</comment>
<evidence type="ECO:0000256" key="7">
    <source>
        <dbReference type="ARBA" id="ARBA00024347"/>
    </source>
</evidence>
<evidence type="ECO:0000256" key="2">
    <source>
        <dbReference type="ARBA" id="ARBA00022676"/>
    </source>
</evidence>
<dbReference type="Gene3D" id="3.40.50.10190">
    <property type="entry name" value="BRCT domain"/>
    <property type="match status" value="1"/>
</dbReference>
<feature type="domain" description="VIT" evidence="15">
    <location>
        <begin position="630"/>
        <end position="760"/>
    </location>
</feature>
<dbReference type="InterPro" id="IPR002035">
    <property type="entry name" value="VWF_A"/>
</dbReference>
<evidence type="ECO:0000256" key="1">
    <source>
        <dbReference type="ARBA" id="ARBA00004123"/>
    </source>
</evidence>
<dbReference type="Pfam" id="PF00533">
    <property type="entry name" value="BRCT"/>
    <property type="match status" value="1"/>
</dbReference>
<dbReference type="InterPro" id="IPR013694">
    <property type="entry name" value="VIT"/>
</dbReference>
<dbReference type="SUPFAM" id="SSF54236">
    <property type="entry name" value="Ubiquitin-like"/>
    <property type="match status" value="1"/>
</dbReference>
<dbReference type="Pfam" id="PF13768">
    <property type="entry name" value="VWA_3"/>
    <property type="match status" value="1"/>
</dbReference>
<dbReference type="Gene3D" id="1.20.142.10">
    <property type="entry name" value="Poly(ADP-ribose) polymerase, regulatory domain"/>
    <property type="match status" value="1"/>
</dbReference>
<evidence type="ECO:0000259" key="12">
    <source>
        <dbReference type="PROSITE" id="PS50234"/>
    </source>
</evidence>
<feature type="region of interest" description="Disordered" evidence="9">
    <location>
        <begin position="1488"/>
        <end position="1508"/>
    </location>
</feature>
<dbReference type="Pfam" id="PF00240">
    <property type="entry name" value="ubiquitin"/>
    <property type="match status" value="1"/>
</dbReference>
<dbReference type="InterPro" id="IPR019956">
    <property type="entry name" value="Ubiquitin_dom"/>
</dbReference>
<dbReference type="SMART" id="SM00292">
    <property type="entry name" value="BRCT"/>
    <property type="match status" value="1"/>
</dbReference>
<evidence type="ECO:0000256" key="6">
    <source>
        <dbReference type="ARBA" id="ARBA00023242"/>
    </source>
</evidence>
<evidence type="ECO:0000259" key="14">
    <source>
        <dbReference type="PROSITE" id="PS51060"/>
    </source>
</evidence>
<dbReference type="Gene3D" id="3.10.20.90">
    <property type="entry name" value="Phosphatidylinositol 3-kinase Catalytic Subunit, Chain A, domain 1"/>
    <property type="match status" value="1"/>
</dbReference>
<keyword evidence="4" id="KW-0548">Nucleotidyltransferase</keyword>
<evidence type="ECO:0000259" key="11">
    <source>
        <dbReference type="PROSITE" id="PS50172"/>
    </source>
</evidence>
<dbReference type="PANTHER" id="PTHR46530:SF1">
    <property type="entry name" value="PROTEIN MONO-ADP-RIBOSYLTRANSFERASE PARP4"/>
    <property type="match status" value="1"/>
</dbReference>
<dbReference type="Pfam" id="PF26156">
    <property type="entry name" value="PARP4_MVP-ID"/>
    <property type="match status" value="1"/>
</dbReference>
<dbReference type="InterPro" id="IPR058904">
    <property type="entry name" value="PARP4_MVP-ID"/>
</dbReference>
<evidence type="ECO:0000259" key="15">
    <source>
        <dbReference type="PROSITE" id="PS51468"/>
    </source>
</evidence>
<feature type="region of interest" description="Disordered" evidence="9">
    <location>
        <begin position="1868"/>
        <end position="1901"/>
    </location>
</feature>
<gene>
    <name evidence="16" type="ORF">GSLYS_00011862001</name>
</gene>
<dbReference type="EC" id="2.4.2.-" evidence="8"/>
<keyword evidence="17" id="KW-1185">Reference proteome</keyword>
<proteinExistence type="inferred from homology"/>
<evidence type="ECO:0000256" key="9">
    <source>
        <dbReference type="SAM" id="MobiDB-lite"/>
    </source>
</evidence>
<comment type="similarity">
    <text evidence="7">Belongs to the ARTD/PARP family.</text>
</comment>
<sequence>MKKMALFNGLQIALDLSYSLNFKKKSELRKQIVENGGTISYIVTRKCQFVVTSDPEKCDVSTKCRMALKYRLPVLKLDYIWDCLKACKLLPKESYVVGGKSKFLDFKSGKITAAEETEKPKKFGNRSVFSPRSVKTWLAEDQSQPHFNDMTFEVAKYAIYLGHNKVTKYQVAYILELHTPPGVRGNPNLDDTMEVDRPVEQPLYRITLQTGNQKDLEAGRSGHIEHRYVTSADQALAVYAMLYEDLEKKPDVVKYVGHLRGLGSQKLQKLLAEVIHVHDHCSDEVKHLVEHIWQEAMAEVTTTLGDISAIRLEQVEKAEAVLLKIRDAIKSANSTAKFEDLVTEFYSLLHHTNEKSFVSEPERKRWLARKQDMCQLIKDMISVSELTDYQTRAYVEAKYAALRCRITHLDGDKREEVEELVKSSVDNLSILHVYEVWRQVEDLDFRHDIEPKSLLFHSSKVENFVGILSRGLLLPKVVVDDFGGKRSDVGMLGSGIYFASAASTSVKYSSPSNSKGTRLLLINEVALGHSKEYLDYALDLVAPPGGYDSTHGVSKQWNKSSKFENDEYVVYAANQQRLRYLVEFTLAEDKVKTVVEAAADVDSDILCETIESTSKSVSINDVTDIADPMSKVKPGLIGNGDVNVELRGVHIRAKLVDLAAQVVVLQEYYNNSHRAIEAKYVFPLDDTAAVCGFEAFINGKHIIGEVKEKEVAHKEYKKAISEGHGAYLMDQDKETPDVFTVSVGNLPPYSCVLIKITYVAELQVEDEKISFRLPAAVAPWKEDSALKNSTQEELKSFKMAAAKTTVQVSVEMPFEIRSLHCPTHKIRVKQTASKAYVEMARLQKFGSGFQLLIGLAEIHVPRMWVERHPGKSQHQACMLTFFPEFESAEITEGEIVLALDVSNSMKGDPLIQARKVALLVLKFIPVGWHFNVVRFGSDFDELFPAPKLNTEGNLKDASIFIQNSSANKGNTDVLRPLRSLFLLPTSHSQRNVFLISDGHINNEEIVIRSARLNSSHNRVFSFGVSATCNSYTLKALSRVSGGSFEFFNTKTKSKWEPKVKTQINKASQPGLTAVAVEWRQYDDNLPPPVQAPRQITAMFNGSRQVIYGYVPNCTMATLTASVGGQQASTVVSTSELSITEGHLVHRLTARAVIRDWEDGVLSSDRTGHELAKMDMKNYIIDLSKEYSIVTQFTSFIAVEKREENEKETLPSGPKIQELVDQENVDILQYMGWTKSLEGDDIPLDSLLQDLRTEIEQNNLSNRMLSRLPAIEEKKLLLREQFGPCNKEMLLTSKLLMEAYMLQTDKAKAADLAVETFNECMGSIQPLYDSEVYIELAEILSDIRTKAVTMPDVKDKLRPTRIPLPVMSQGKVLLKTLTGKEISIPSTSHISVMEFKNLVERADGTPVSQQRLIFNGCQLEDSCSLEDYSIGYGDTVHLVQRLRGGGEPETRGLLDALGYQRSGILRSGLLAKSASRRTAVTQFYQVSSTRKESLPKSGTGTEYSEVSSRRNKRDLFPAAEPREDSYTRQIVWEEKAKARVPEPQRVRLSKEALDSGLSLESHRSRRDVNALCMGYERMSSESAEQDIDFDSLLESLDYSYDDASSQDFFLDDVLLTSTEEQAPMKKSKKGKKIYGMGIKLDSTAQPPAESAEPDIDLFSETQAFQSLDDESAEPDIYLCRETKAFQSLDDDKQKTSRLAKTSAEEEDDASYAAQDFFLDDVLQISNRWIKADQTAQPPAVSVYAFDVSSHEKERKAASAAVDQSDHCRTSVTYEDQEKDQESSTWSNNMYKSLVGVREKSQDRIYRPAFAKSKASYKPPSLAASLTQRSQILPTQTSSPMSYMSPLQTRASCSLEIAPPPLRSTLATLPLNIHVPPPPPPPGGGPPPPPPSGSCPPPPPPPGFCPPPPTARMWALPPPPSAGFGFVLPAPGSVAPGFGSEPPSAGSFAPRFGGGPPTAGSFVPSFGDGPPTAGSFVPSFGGGPTAGSFVPSFGGGPPTAGSIALNFGSEPPTAGSFAPSFGSGPPTVGSFALGFGSGPPTVGSTAPCFGGGLPTVGSIFPGFKAGPPTVGSFASCFGSGPPTARGTALGFGSSPPTANSIALDFGSGPPTADSTASGFGYGPTAVVSVASIFAGRSSSDNSDSELEESDSFSVYQQSPPEVIDLAHQTCGEKTPEKGLPSSEPLFTFGIGAKLTSIRTREDTLKSEDLVKLMELQQKDGGWNLNSELDQLIGIDSAALEAILYSSGLSSLGATAEGKIRSYLAMLLVLFSFLELVHFDVDVEKFVSKHFSEDDIIALGSKLELAVEACEWDEDQLHALSEAFEKMFKFHDEFTSRHPLVYSTLELGKSWADVVNKLMTPPGYFFL</sequence>
<feature type="domain" description="PARP alpha-helical" evidence="14">
    <location>
        <begin position="264"/>
        <end position="388"/>
    </location>
</feature>
<evidence type="ECO:0000256" key="8">
    <source>
        <dbReference type="RuleBase" id="RU362114"/>
    </source>
</evidence>
<dbReference type="SUPFAM" id="SSF53300">
    <property type="entry name" value="vWA-like"/>
    <property type="match status" value="1"/>
</dbReference>
<comment type="subcellular location">
    <subcellularLocation>
        <location evidence="1">Nucleus</location>
    </subcellularLocation>
</comment>
<dbReference type="GO" id="GO:0005634">
    <property type="term" value="C:nucleus"/>
    <property type="evidence" value="ECO:0007669"/>
    <property type="project" value="UniProtKB-SubCell"/>
</dbReference>
<dbReference type="InterPro" id="IPR004102">
    <property type="entry name" value="Poly(ADP-ribose)pol_reg_dom"/>
</dbReference>
<dbReference type="Proteomes" id="UP001497497">
    <property type="component" value="Unassembled WGS sequence"/>
</dbReference>
<dbReference type="InterPro" id="IPR029071">
    <property type="entry name" value="Ubiquitin-like_domsf"/>
</dbReference>
<dbReference type="SUPFAM" id="SSF52113">
    <property type="entry name" value="BRCT domain"/>
    <property type="match status" value="1"/>
</dbReference>
<keyword evidence="3 8" id="KW-0808">Transferase</keyword>
<evidence type="ECO:0000313" key="17">
    <source>
        <dbReference type="Proteomes" id="UP001497497"/>
    </source>
</evidence>
<dbReference type="InterPro" id="IPR031273">
    <property type="entry name" value="PARP4"/>
</dbReference>
<feature type="domain" description="PARP catalytic" evidence="13">
    <location>
        <begin position="393"/>
        <end position="593"/>
    </location>
</feature>
<dbReference type="PROSITE" id="PS51059">
    <property type="entry name" value="PARP_CATALYTIC"/>
    <property type="match status" value="1"/>
</dbReference>
<dbReference type="PANTHER" id="PTHR46530">
    <property type="entry name" value="PROTEIN MONO-ADP-RIBOSYLTRANSFERASE PARP4"/>
    <property type="match status" value="1"/>
</dbReference>
<feature type="region of interest" description="Disordered" evidence="9">
    <location>
        <begin position="1936"/>
        <end position="1958"/>
    </location>
</feature>
<dbReference type="Pfam" id="PF08487">
    <property type="entry name" value="VIT"/>
    <property type="match status" value="1"/>
</dbReference>
<name>A0AAV2HWY9_LYMST</name>
<dbReference type="SUPFAM" id="SSF56399">
    <property type="entry name" value="ADP-ribosylation"/>
    <property type="match status" value="1"/>
</dbReference>
<evidence type="ECO:0000256" key="5">
    <source>
        <dbReference type="ARBA" id="ARBA00023027"/>
    </source>
</evidence>
<accession>A0AAV2HWY9</accession>
<dbReference type="InterPro" id="IPR012317">
    <property type="entry name" value="Poly(ADP-ribose)pol_cat_dom"/>
</dbReference>
<dbReference type="SMART" id="SM00609">
    <property type="entry name" value="VIT"/>
    <property type="match status" value="1"/>
</dbReference>
<dbReference type="PROSITE" id="PS51468">
    <property type="entry name" value="VIT"/>
    <property type="match status" value="1"/>
</dbReference>
<dbReference type="InterPro" id="IPR036465">
    <property type="entry name" value="vWFA_dom_sf"/>
</dbReference>
<feature type="domain" description="VWFA" evidence="12">
    <location>
        <begin position="894"/>
        <end position="1063"/>
    </location>
</feature>
<dbReference type="PROSITE" id="PS50053">
    <property type="entry name" value="UBIQUITIN_2"/>
    <property type="match status" value="1"/>
</dbReference>
<keyword evidence="5 8" id="KW-0520">NAD</keyword>
<dbReference type="EMBL" id="CAXITT010000282">
    <property type="protein sequence ID" value="CAL1538041.1"/>
    <property type="molecule type" value="Genomic_DNA"/>
</dbReference>
<dbReference type="InterPro" id="IPR036616">
    <property type="entry name" value="Poly(ADP-ribose)pol_reg_dom_sf"/>
</dbReference>
<feature type="domain" description="BRCT" evidence="11">
    <location>
        <begin position="2"/>
        <end position="97"/>
    </location>
</feature>
<reference evidence="16 17" key="1">
    <citation type="submission" date="2024-04" db="EMBL/GenBank/DDBJ databases">
        <authorList>
            <consortium name="Genoscope - CEA"/>
            <person name="William W."/>
        </authorList>
    </citation>
    <scope>NUCLEOTIDE SEQUENCE [LARGE SCALE GENOMIC DNA]</scope>
</reference>
<feature type="compositionally biased region" description="Pro residues" evidence="9">
    <location>
        <begin position="1873"/>
        <end position="1901"/>
    </location>
</feature>
<organism evidence="16 17">
    <name type="scientific">Lymnaea stagnalis</name>
    <name type="common">Great pond snail</name>
    <name type="synonym">Helix stagnalis</name>
    <dbReference type="NCBI Taxonomy" id="6523"/>
    <lineage>
        <taxon>Eukaryota</taxon>
        <taxon>Metazoa</taxon>
        <taxon>Spiralia</taxon>
        <taxon>Lophotrochozoa</taxon>
        <taxon>Mollusca</taxon>
        <taxon>Gastropoda</taxon>
        <taxon>Heterobranchia</taxon>
        <taxon>Euthyneura</taxon>
        <taxon>Panpulmonata</taxon>
        <taxon>Hygrophila</taxon>
        <taxon>Lymnaeoidea</taxon>
        <taxon>Lymnaeidae</taxon>
        <taxon>Lymnaea</taxon>
    </lineage>
</organism>
<evidence type="ECO:0000259" key="10">
    <source>
        <dbReference type="PROSITE" id="PS50053"/>
    </source>
</evidence>
<dbReference type="CDD" id="cd17726">
    <property type="entry name" value="BRCT_PARP4_like"/>
    <property type="match status" value="1"/>
</dbReference>
<keyword evidence="6" id="KW-0539">Nucleus</keyword>
<dbReference type="Gene3D" id="3.40.50.410">
    <property type="entry name" value="von Willebrand factor, type A domain"/>
    <property type="match status" value="1"/>
</dbReference>
<feature type="region of interest" description="Disordered" evidence="9">
    <location>
        <begin position="1756"/>
        <end position="1783"/>
    </location>
</feature>
<feature type="compositionally biased region" description="Polar residues" evidence="9">
    <location>
        <begin position="1495"/>
        <end position="1505"/>
    </location>
</feature>
<keyword evidence="2 8" id="KW-0328">Glycosyltransferase</keyword>
<dbReference type="Gene3D" id="3.90.228.10">
    <property type="match status" value="1"/>
</dbReference>
<dbReference type="PROSITE" id="PS50234">
    <property type="entry name" value="VWFA"/>
    <property type="match status" value="1"/>
</dbReference>
<dbReference type="PROSITE" id="PS51060">
    <property type="entry name" value="PARP_ALPHA_HD"/>
    <property type="match status" value="1"/>
</dbReference>
<feature type="domain" description="Ubiquitin-like" evidence="10">
    <location>
        <begin position="1369"/>
        <end position="1444"/>
    </location>
</feature>
<dbReference type="Pfam" id="PF00644">
    <property type="entry name" value="PARP"/>
    <property type="match status" value="1"/>
</dbReference>
<dbReference type="InterPro" id="IPR001357">
    <property type="entry name" value="BRCT_dom"/>
</dbReference>
<dbReference type="InterPro" id="IPR036420">
    <property type="entry name" value="BRCT_dom_sf"/>
</dbReference>
<evidence type="ECO:0000256" key="4">
    <source>
        <dbReference type="ARBA" id="ARBA00022695"/>
    </source>
</evidence>
<evidence type="ECO:0000313" key="16">
    <source>
        <dbReference type="EMBL" id="CAL1538041.1"/>
    </source>
</evidence>
<dbReference type="PRINTS" id="PR00348">
    <property type="entry name" value="UBIQUITIN"/>
</dbReference>
<dbReference type="GO" id="GO:0003950">
    <property type="term" value="F:NAD+ poly-ADP-ribosyltransferase activity"/>
    <property type="evidence" value="ECO:0007669"/>
    <property type="project" value="UniProtKB-UniRule"/>
</dbReference>
<dbReference type="PROSITE" id="PS50172">
    <property type="entry name" value="BRCT"/>
    <property type="match status" value="1"/>
</dbReference>
<dbReference type="SUPFAM" id="SSF47587">
    <property type="entry name" value="Domain of poly(ADP-ribose) polymerase"/>
    <property type="match status" value="1"/>
</dbReference>
<dbReference type="SMART" id="SM00327">
    <property type="entry name" value="VWA"/>
    <property type="match status" value="1"/>
</dbReference>
<protein>
    <recommendedName>
        <fullName evidence="8">Poly [ADP-ribose] polymerase</fullName>
        <shortName evidence="8">PARP</shortName>
        <ecNumber evidence="8">2.4.2.-</ecNumber>
    </recommendedName>
</protein>